<keyword evidence="3 5" id="KW-0687">Ribonucleoprotein</keyword>
<dbReference type="InterPro" id="IPR018257">
    <property type="entry name" value="Ribosomal_bL19_CS"/>
</dbReference>
<keyword evidence="8" id="KW-1185">Reference proteome</keyword>
<dbReference type="PANTHER" id="PTHR15680:SF9">
    <property type="entry name" value="LARGE RIBOSOMAL SUBUNIT PROTEIN BL19M"/>
    <property type="match status" value="1"/>
</dbReference>
<reference evidence="7 8" key="1">
    <citation type="submission" date="2014-07" db="EMBL/GenBank/DDBJ databases">
        <title>Comparative genomic insights into amoeba endosymbionts belonging to the families of Holosporaceae and Candidatus Midichloriaceae within Rickettsiales.</title>
        <authorList>
            <person name="Wang Z."/>
            <person name="Wu M."/>
        </authorList>
    </citation>
    <scope>NUCLEOTIDE SEQUENCE [LARGE SCALE GENOMIC DNA]</scope>
    <source>
        <strain evidence="7">PRA3</strain>
    </source>
</reference>
<dbReference type="PROSITE" id="PS01015">
    <property type="entry name" value="RIBOSOMAL_L19"/>
    <property type="match status" value="1"/>
</dbReference>
<dbReference type="RefSeq" id="WP_038463398.1">
    <property type="nucleotide sequence ID" value="NZ_CP008941.1"/>
</dbReference>
<protein>
    <recommendedName>
        <fullName evidence="4 5">Large ribosomal subunit protein bL19</fullName>
    </recommendedName>
</protein>
<dbReference type="HAMAP" id="MF_00402">
    <property type="entry name" value="Ribosomal_bL19"/>
    <property type="match status" value="1"/>
</dbReference>
<dbReference type="GO" id="GO:0022625">
    <property type="term" value="C:cytosolic large ribosomal subunit"/>
    <property type="evidence" value="ECO:0007669"/>
    <property type="project" value="TreeGrafter"/>
</dbReference>
<evidence type="ECO:0000256" key="5">
    <source>
        <dbReference type="HAMAP-Rule" id="MF_00402"/>
    </source>
</evidence>
<dbReference type="Pfam" id="PF01245">
    <property type="entry name" value="Ribosomal_L19"/>
    <property type="match status" value="1"/>
</dbReference>
<dbReference type="OrthoDB" id="9803541at2"/>
<evidence type="ECO:0000313" key="8">
    <source>
        <dbReference type="Proteomes" id="UP000028926"/>
    </source>
</evidence>
<dbReference type="AlphaFoldDB" id="A0A077AVZ8"/>
<keyword evidence="2 5" id="KW-0689">Ribosomal protein</keyword>
<dbReference type="PRINTS" id="PR00061">
    <property type="entry name" value="RIBOSOMALL19"/>
</dbReference>
<dbReference type="InterPro" id="IPR001857">
    <property type="entry name" value="Ribosomal_bL19"/>
</dbReference>
<evidence type="ECO:0000313" key="7">
    <source>
        <dbReference type="EMBL" id="AIK95833.1"/>
    </source>
</evidence>
<organism evidence="7 8">
    <name type="scientific">Candidatus Odyssella acanthamoebae</name>
    <dbReference type="NCBI Taxonomy" id="91604"/>
    <lineage>
        <taxon>Bacteria</taxon>
        <taxon>Pseudomonadati</taxon>
        <taxon>Pseudomonadota</taxon>
        <taxon>Alphaproteobacteria</taxon>
        <taxon>Holosporales</taxon>
        <taxon>Candidatus Paracaedibacteraceae</taxon>
        <taxon>Candidatus Odyssella</taxon>
    </lineage>
</organism>
<evidence type="ECO:0000256" key="3">
    <source>
        <dbReference type="ARBA" id="ARBA00023274"/>
    </source>
</evidence>
<dbReference type="GO" id="GO:0006412">
    <property type="term" value="P:translation"/>
    <property type="evidence" value="ECO:0007669"/>
    <property type="project" value="UniProtKB-UniRule"/>
</dbReference>
<dbReference type="Gene3D" id="2.30.30.790">
    <property type="match status" value="1"/>
</dbReference>
<dbReference type="PIRSF" id="PIRSF002191">
    <property type="entry name" value="Ribosomal_L19"/>
    <property type="match status" value="1"/>
</dbReference>
<proteinExistence type="inferred from homology"/>
<accession>A0A077AVZ8</accession>
<evidence type="ECO:0000256" key="4">
    <source>
        <dbReference type="ARBA" id="ARBA00035171"/>
    </source>
</evidence>
<comment type="function">
    <text evidence="5 6">This protein is located at the 30S-50S ribosomal subunit interface and may play a role in the structure and function of the aminoacyl-tRNA binding site.</text>
</comment>
<dbReference type="KEGG" id="paca:ID47_02415"/>
<evidence type="ECO:0000256" key="1">
    <source>
        <dbReference type="ARBA" id="ARBA00005781"/>
    </source>
</evidence>
<dbReference type="eggNOG" id="COG0335">
    <property type="taxonomic scope" value="Bacteria"/>
</dbReference>
<gene>
    <name evidence="5" type="primary">rplS</name>
    <name evidence="7" type="ORF">ID47_02415</name>
</gene>
<evidence type="ECO:0000256" key="6">
    <source>
        <dbReference type="RuleBase" id="RU000559"/>
    </source>
</evidence>
<dbReference type="Proteomes" id="UP000028926">
    <property type="component" value="Chromosome"/>
</dbReference>
<dbReference type="GO" id="GO:0003735">
    <property type="term" value="F:structural constituent of ribosome"/>
    <property type="evidence" value="ECO:0007669"/>
    <property type="project" value="InterPro"/>
</dbReference>
<dbReference type="SUPFAM" id="SSF50104">
    <property type="entry name" value="Translation proteins SH3-like domain"/>
    <property type="match status" value="1"/>
</dbReference>
<dbReference type="NCBIfam" id="TIGR01024">
    <property type="entry name" value="rplS_bact"/>
    <property type="match status" value="1"/>
</dbReference>
<dbReference type="PANTHER" id="PTHR15680">
    <property type="entry name" value="RIBOSOMAL PROTEIN L19"/>
    <property type="match status" value="1"/>
</dbReference>
<sequence>MNLLQKLEHEQLQRLSEGKVIPQFKAGDTVRVNVKVVEGERTRVQPYEGVVIGRRNAGVRSTFRVRKLSSGEGVERVFHLFSPNITVEVVRCGRVRRAKLYYLRGRTGKRARIAELKKYNIAPKSAASATAPATAE</sequence>
<dbReference type="InterPro" id="IPR008991">
    <property type="entry name" value="Translation_prot_SH3-like_sf"/>
</dbReference>
<name>A0A077AVZ8_9PROT</name>
<comment type="similarity">
    <text evidence="1 5 6">Belongs to the bacterial ribosomal protein bL19 family.</text>
</comment>
<dbReference type="InterPro" id="IPR038657">
    <property type="entry name" value="Ribosomal_bL19_sf"/>
</dbReference>
<dbReference type="STRING" id="91604.ID47_02415"/>
<dbReference type="HOGENOM" id="CLU_103507_1_0_5"/>
<evidence type="ECO:0000256" key="2">
    <source>
        <dbReference type="ARBA" id="ARBA00022980"/>
    </source>
</evidence>
<dbReference type="EMBL" id="CP008941">
    <property type="protein sequence ID" value="AIK95833.1"/>
    <property type="molecule type" value="Genomic_DNA"/>
</dbReference>